<dbReference type="Proteomes" id="UP000193498">
    <property type="component" value="Unassembled WGS sequence"/>
</dbReference>
<organism evidence="2 3">
    <name type="scientific">Basidiobolus meristosporus CBS 931.73</name>
    <dbReference type="NCBI Taxonomy" id="1314790"/>
    <lineage>
        <taxon>Eukaryota</taxon>
        <taxon>Fungi</taxon>
        <taxon>Fungi incertae sedis</taxon>
        <taxon>Zoopagomycota</taxon>
        <taxon>Entomophthoromycotina</taxon>
        <taxon>Basidiobolomycetes</taxon>
        <taxon>Basidiobolales</taxon>
        <taxon>Basidiobolaceae</taxon>
        <taxon>Basidiobolus</taxon>
    </lineage>
</organism>
<dbReference type="InParanoid" id="A0A1Y1YLF4"/>
<sequence length="229" mass="25266">MLSKVCAQSPLPQPSRFCPARPIPSKPTRPSPLISVPDDYQESQILAPSPKKMIYRGGSFSSDNDEYLPWSLPLLDEDSDEDSFDGDSLSDQHESDDSGEAFAELFNIIHKSSAPSSPLFGDYSKLSEHSSTLNHLSTEQGITEYLGRSPIFRTQNPLPLDTMFSKSGAETAHDRLYRPAAVAPFDVNLLRTPPLTEKSPSLHLTFEKLPPRPRSYSAGARPDQSGITF</sequence>
<evidence type="ECO:0000256" key="1">
    <source>
        <dbReference type="SAM" id="MobiDB-lite"/>
    </source>
</evidence>
<feature type="compositionally biased region" description="Pro residues" evidence="1">
    <location>
        <begin position="21"/>
        <end position="30"/>
    </location>
</feature>
<dbReference type="EMBL" id="MCFE01000106">
    <property type="protein sequence ID" value="ORX98839.1"/>
    <property type="molecule type" value="Genomic_DNA"/>
</dbReference>
<feature type="region of interest" description="Disordered" evidence="1">
    <location>
        <begin position="71"/>
        <end position="97"/>
    </location>
</feature>
<evidence type="ECO:0000313" key="3">
    <source>
        <dbReference type="Proteomes" id="UP000193498"/>
    </source>
</evidence>
<reference evidence="2 3" key="1">
    <citation type="submission" date="2016-07" db="EMBL/GenBank/DDBJ databases">
        <title>Pervasive Adenine N6-methylation of Active Genes in Fungi.</title>
        <authorList>
            <consortium name="DOE Joint Genome Institute"/>
            <person name="Mondo S.J."/>
            <person name="Dannebaum R.O."/>
            <person name="Kuo R.C."/>
            <person name="Labutti K."/>
            <person name="Haridas S."/>
            <person name="Kuo A."/>
            <person name="Salamov A."/>
            <person name="Ahrendt S.R."/>
            <person name="Lipzen A."/>
            <person name="Sullivan W."/>
            <person name="Andreopoulos W.B."/>
            <person name="Clum A."/>
            <person name="Lindquist E."/>
            <person name="Daum C."/>
            <person name="Ramamoorthy G.K."/>
            <person name="Gryganskyi A."/>
            <person name="Culley D."/>
            <person name="Magnuson J.K."/>
            <person name="James T.Y."/>
            <person name="O'Malley M.A."/>
            <person name="Stajich J.E."/>
            <person name="Spatafora J.W."/>
            <person name="Visel A."/>
            <person name="Grigoriev I.V."/>
        </authorList>
    </citation>
    <scope>NUCLEOTIDE SEQUENCE [LARGE SCALE GENOMIC DNA]</scope>
    <source>
        <strain evidence="2 3">CBS 931.73</strain>
    </source>
</reference>
<feature type="region of interest" description="Disordered" evidence="1">
    <location>
        <begin position="207"/>
        <end position="229"/>
    </location>
</feature>
<dbReference type="AlphaFoldDB" id="A0A1Y1YLF4"/>
<accession>A0A1Y1YLF4</accession>
<feature type="compositionally biased region" description="Acidic residues" evidence="1">
    <location>
        <begin position="75"/>
        <end position="85"/>
    </location>
</feature>
<protein>
    <submittedName>
        <fullName evidence="2">Uncharacterized protein</fullName>
    </submittedName>
</protein>
<name>A0A1Y1YLF4_9FUNG</name>
<comment type="caution">
    <text evidence="2">The sequence shown here is derived from an EMBL/GenBank/DDBJ whole genome shotgun (WGS) entry which is preliminary data.</text>
</comment>
<keyword evidence="3" id="KW-1185">Reference proteome</keyword>
<feature type="region of interest" description="Disordered" evidence="1">
    <location>
        <begin position="1"/>
        <end position="47"/>
    </location>
</feature>
<evidence type="ECO:0000313" key="2">
    <source>
        <dbReference type="EMBL" id="ORX98839.1"/>
    </source>
</evidence>
<proteinExistence type="predicted"/>
<gene>
    <name evidence="2" type="ORF">K493DRAFT_313464</name>
</gene>